<dbReference type="InterPro" id="IPR005225">
    <property type="entry name" value="Small_GTP-bd"/>
</dbReference>
<evidence type="ECO:0000256" key="4">
    <source>
        <dbReference type="ARBA" id="ARBA00022917"/>
    </source>
</evidence>
<dbReference type="CDD" id="cd04170">
    <property type="entry name" value="EF-G_bact"/>
    <property type="match status" value="1"/>
</dbReference>
<dbReference type="InterPro" id="IPR005517">
    <property type="entry name" value="Transl_elong_EFG/EF2_IV"/>
</dbReference>
<keyword evidence="9" id="KW-1185">Reference proteome</keyword>
<dbReference type="SMART" id="SM00838">
    <property type="entry name" value="EFG_C"/>
    <property type="match status" value="1"/>
</dbReference>
<dbReference type="PROSITE" id="PS51722">
    <property type="entry name" value="G_TR_2"/>
    <property type="match status" value="1"/>
</dbReference>
<dbReference type="InterPro" id="IPR053905">
    <property type="entry name" value="EF-G-like_DII"/>
</dbReference>
<dbReference type="GO" id="GO:0005525">
    <property type="term" value="F:GTP binding"/>
    <property type="evidence" value="ECO:0007669"/>
    <property type="project" value="UniProtKB-KW"/>
</dbReference>
<dbReference type="InterPro" id="IPR009000">
    <property type="entry name" value="Transl_B-barrel_sf"/>
</dbReference>
<evidence type="ECO:0000256" key="5">
    <source>
        <dbReference type="ARBA" id="ARBA00023134"/>
    </source>
</evidence>
<dbReference type="CDD" id="cd16262">
    <property type="entry name" value="EFG_III"/>
    <property type="match status" value="1"/>
</dbReference>
<dbReference type="Proteomes" id="UP000240904">
    <property type="component" value="Unassembled WGS sequence"/>
</dbReference>
<dbReference type="InterPro" id="IPR014721">
    <property type="entry name" value="Ribsml_uS5_D2-typ_fold_subgr"/>
</dbReference>
<dbReference type="GO" id="GO:0032790">
    <property type="term" value="P:ribosome disassembly"/>
    <property type="evidence" value="ECO:0007669"/>
    <property type="project" value="TreeGrafter"/>
</dbReference>
<dbReference type="PANTHER" id="PTHR43261">
    <property type="entry name" value="TRANSLATION ELONGATION FACTOR G-RELATED"/>
    <property type="match status" value="1"/>
</dbReference>
<dbReference type="FunFam" id="3.30.230.10:FF:000003">
    <property type="entry name" value="Elongation factor G"/>
    <property type="match status" value="1"/>
</dbReference>
<dbReference type="InterPro" id="IPR027417">
    <property type="entry name" value="P-loop_NTPase"/>
</dbReference>
<dbReference type="InterPro" id="IPR020568">
    <property type="entry name" value="Ribosomal_Su5_D2-typ_SF"/>
</dbReference>
<dbReference type="AlphaFoldDB" id="A0A2T3MQM7"/>
<dbReference type="GO" id="GO:0097216">
    <property type="term" value="F:guanosine tetraphosphate binding"/>
    <property type="evidence" value="ECO:0007669"/>
    <property type="project" value="UniProtKB-ARBA"/>
</dbReference>
<name>A0A2T3MQM7_9GAMM</name>
<dbReference type="InterPro" id="IPR009022">
    <property type="entry name" value="EFG_III"/>
</dbReference>
<dbReference type="OrthoDB" id="9804431at2"/>
<dbReference type="FunFam" id="3.30.70.240:FF:000001">
    <property type="entry name" value="Elongation factor G"/>
    <property type="match status" value="1"/>
</dbReference>
<reference evidence="8 9" key="1">
    <citation type="submission" date="2018-03" db="EMBL/GenBank/DDBJ databases">
        <title>Whole genome sequencing of Histamine producing bacteria.</title>
        <authorList>
            <person name="Butler K."/>
        </authorList>
    </citation>
    <scope>NUCLEOTIDE SEQUENCE [LARGE SCALE GENOMIC DNA]</scope>
    <source>
        <strain evidence="8 9">DSM 16190</strain>
    </source>
</reference>
<dbReference type="GO" id="GO:0003924">
    <property type="term" value="F:GTPase activity"/>
    <property type="evidence" value="ECO:0007669"/>
    <property type="project" value="InterPro"/>
</dbReference>
<dbReference type="Gene3D" id="3.30.230.10">
    <property type="match status" value="1"/>
</dbReference>
<dbReference type="NCBIfam" id="NF009381">
    <property type="entry name" value="PRK12740.1-5"/>
    <property type="match status" value="1"/>
</dbReference>
<dbReference type="EMBL" id="PYMC01000030">
    <property type="protein sequence ID" value="PSV99445.1"/>
    <property type="molecule type" value="Genomic_DNA"/>
</dbReference>
<comment type="caution">
    <text evidence="8">The sequence shown here is derived from an EMBL/GenBank/DDBJ whole genome shotgun (WGS) entry which is preliminary data.</text>
</comment>
<evidence type="ECO:0000259" key="7">
    <source>
        <dbReference type="PROSITE" id="PS51722"/>
    </source>
</evidence>
<evidence type="ECO:0000313" key="8">
    <source>
        <dbReference type="EMBL" id="PSV99445.1"/>
    </source>
</evidence>
<dbReference type="InterPro" id="IPR041095">
    <property type="entry name" value="EFG_II"/>
</dbReference>
<evidence type="ECO:0000256" key="2">
    <source>
        <dbReference type="ARBA" id="ARBA00022741"/>
    </source>
</evidence>
<dbReference type="InterPro" id="IPR000640">
    <property type="entry name" value="EFG_V-like"/>
</dbReference>
<dbReference type="InterPro" id="IPR000795">
    <property type="entry name" value="T_Tr_GTP-bd_dom"/>
</dbReference>
<dbReference type="Pfam" id="PF14492">
    <property type="entry name" value="EFG_III"/>
    <property type="match status" value="1"/>
</dbReference>
<dbReference type="NCBIfam" id="NF009891">
    <property type="entry name" value="PRK13351.1-1"/>
    <property type="match status" value="1"/>
</dbReference>
<keyword evidence="5" id="KW-0342">GTP-binding</keyword>
<keyword evidence="2" id="KW-0547">Nucleotide-binding</keyword>
<dbReference type="InterPro" id="IPR047872">
    <property type="entry name" value="EFG_IV"/>
</dbReference>
<dbReference type="Pfam" id="PF22042">
    <property type="entry name" value="EF-G_D2"/>
    <property type="match status" value="1"/>
</dbReference>
<dbReference type="SUPFAM" id="SSF54980">
    <property type="entry name" value="EF-G C-terminal domain-like"/>
    <property type="match status" value="2"/>
</dbReference>
<organism evidence="8 9">
    <name type="scientific">Photobacterium lipolyticum</name>
    <dbReference type="NCBI Taxonomy" id="266810"/>
    <lineage>
        <taxon>Bacteria</taxon>
        <taxon>Pseudomonadati</taxon>
        <taxon>Pseudomonadota</taxon>
        <taxon>Gammaproteobacteria</taxon>
        <taxon>Vibrionales</taxon>
        <taxon>Vibrionaceae</taxon>
        <taxon>Photobacterium</taxon>
    </lineage>
</organism>
<dbReference type="SUPFAM" id="SSF52540">
    <property type="entry name" value="P-loop containing nucleoside triphosphate hydrolases"/>
    <property type="match status" value="1"/>
</dbReference>
<dbReference type="Gene3D" id="3.30.70.240">
    <property type="match status" value="1"/>
</dbReference>
<dbReference type="InterPro" id="IPR035649">
    <property type="entry name" value="EFG_V"/>
</dbReference>
<proteinExistence type="predicted"/>
<keyword evidence="4" id="KW-0648">Protein biosynthesis</keyword>
<dbReference type="Gene3D" id="3.40.50.300">
    <property type="entry name" value="P-loop containing nucleotide triphosphate hydrolases"/>
    <property type="match status" value="1"/>
</dbReference>
<gene>
    <name evidence="8" type="primary">fusA</name>
    <name evidence="8" type="ORF">C9I89_21855</name>
</gene>
<dbReference type="Gene3D" id="3.30.70.870">
    <property type="entry name" value="Elongation Factor G (Translational Gtpase), domain 3"/>
    <property type="match status" value="1"/>
</dbReference>
<dbReference type="SUPFAM" id="SSF50447">
    <property type="entry name" value="Translation proteins"/>
    <property type="match status" value="1"/>
</dbReference>
<dbReference type="Gene3D" id="2.40.30.10">
    <property type="entry name" value="Translation factors"/>
    <property type="match status" value="1"/>
</dbReference>
<accession>A0A2T3MQM7</accession>
<protein>
    <recommendedName>
        <fullName evidence="1">Elongation factor G</fullName>
    </recommendedName>
</protein>
<evidence type="ECO:0000256" key="1">
    <source>
        <dbReference type="ARBA" id="ARBA00017872"/>
    </source>
</evidence>
<evidence type="ECO:0000256" key="3">
    <source>
        <dbReference type="ARBA" id="ARBA00022768"/>
    </source>
</evidence>
<dbReference type="SUPFAM" id="SSF54211">
    <property type="entry name" value="Ribosomal protein S5 domain 2-like"/>
    <property type="match status" value="1"/>
</dbReference>
<dbReference type="Pfam" id="PF03764">
    <property type="entry name" value="EFG_IV"/>
    <property type="match status" value="1"/>
</dbReference>
<feature type="domain" description="Tr-type G" evidence="7">
    <location>
        <begin position="4"/>
        <end position="262"/>
    </location>
</feature>
<dbReference type="CDD" id="cd01434">
    <property type="entry name" value="EFG_mtEFG1_IV"/>
    <property type="match status" value="1"/>
</dbReference>
<dbReference type="InterPro" id="IPR035647">
    <property type="entry name" value="EFG_III/V"/>
</dbReference>
<evidence type="ECO:0000256" key="6">
    <source>
        <dbReference type="ARBA" id="ARBA00024731"/>
    </source>
</evidence>
<dbReference type="NCBIfam" id="TIGR00231">
    <property type="entry name" value="small_GTP"/>
    <property type="match status" value="1"/>
</dbReference>
<dbReference type="GO" id="GO:0003746">
    <property type="term" value="F:translation elongation factor activity"/>
    <property type="evidence" value="ECO:0007669"/>
    <property type="project" value="UniProtKB-KW"/>
</dbReference>
<dbReference type="Pfam" id="PF00009">
    <property type="entry name" value="GTP_EFTU"/>
    <property type="match status" value="1"/>
</dbReference>
<evidence type="ECO:0000313" key="9">
    <source>
        <dbReference type="Proteomes" id="UP000240904"/>
    </source>
</evidence>
<dbReference type="CDD" id="cd03713">
    <property type="entry name" value="EFG_mtEFG_C"/>
    <property type="match status" value="1"/>
</dbReference>
<dbReference type="RefSeq" id="WP_107285448.1">
    <property type="nucleotide sequence ID" value="NZ_PYMC01000030.1"/>
</dbReference>
<dbReference type="PANTHER" id="PTHR43261:SF6">
    <property type="entry name" value="ELONGATION FACTOR G-LIKE PROTEIN"/>
    <property type="match status" value="1"/>
</dbReference>
<keyword evidence="3 8" id="KW-0251">Elongation factor</keyword>
<dbReference type="SMART" id="SM00889">
    <property type="entry name" value="EFG_IV"/>
    <property type="match status" value="1"/>
</dbReference>
<comment type="function">
    <text evidence="6">Catalyzes the GTP-dependent ribosomal translocation step during translation elongation. During this step, the ribosome changes from the pre-translocational (PRE) to the post-translocational (POST) state as the newly formed A-site-bound peptidyl-tRNA and P-site-bound deacylated tRNA move to the P and E sites, respectively. Catalyzes the coordinated movement of the two tRNA molecules, the mRNA and conformational changes in the ribosome.</text>
</comment>
<dbReference type="Pfam" id="PF00679">
    <property type="entry name" value="EFG_C"/>
    <property type="match status" value="1"/>
</dbReference>
<sequence length="676" mass="74473">MSVELIRNIAFVGQSGSGKTSLVERLLFESGAIKTLGELQRGTTVTDFDRQSIDYQHSVEATPVNFCWQKNQLNLIDTPGAGDLIGRAMSVYPAVETVALVVDASAGPASLSDQLFQMAHDHKKCRLIIINKIDADGINLHTLLAQLKERYGSQCLPINLPDPGGNGVVDCYFEPDPDEPTLFSTVEEAHDALVDQVIEVDEELMELYLEQGQDLSPQQLHAPFEAVLRDGQLIPVCFVSARSGAGVKQLLQVMSELMPSPLESNPPLFYSGNKPVTVSLNEQDHTVGHVFKVSVDPYMGRMAFVRIFQGVLTPDSQLFIDDGKTSFKVGHLYQVQGKQRREIQRAVSGDICAIAKIDDLQFDSVIHNSHDEDGLHLTSLNLPAPMYSLVVHPARRGDEQKLSDVLKKLTSEDPSLQVTHRVRVNETLLTGIGEFHLKIALEKMQQQYKLDVQTSVPSIDYRETITRPAEAHHRHKKQTGGAGQFGEVYLKINPLNRGEGFKFVNKVVGGAIPGQFIPAVEKGVRQILEEGAIAGYPLQDLEVIVYDGKYHSVDSKEIAFVSAARKAFLEAIKQADPIILEPIVDVKILVPSDCIGDISGDLSSRRGMINDSQPESQDRTLILAKAPLTQLQDYSKRIKSLTRGEGSFSLSLSHFEPVPAPLQQQLTEEHREGDGA</sequence>